<evidence type="ECO:0000313" key="5">
    <source>
        <dbReference type="EMBL" id="QKJ85579.1"/>
    </source>
</evidence>
<reference evidence="5 6" key="1">
    <citation type="submission" date="2020-06" db="EMBL/GenBank/DDBJ databases">
        <title>Genome sequence of Paramixta manurensis strain PD-1.</title>
        <authorList>
            <person name="Lee C.W."/>
            <person name="Kim J."/>
        </authorList>
    </citation>
    <scope>NUCLEOTIDE SEQUENCE [LARGE SCALE GENOMIC DNA]</scope>
    <source>
        <strain evidence="5 6">PD-1</strain>
    </source>
</reference>
<dbReference type="PANTHER" id="PTHR30408:SF12">
    <property type="entry name" value="TYPE I RESTRICTION ENZYME MJAVIII SPECIFICITY SUBUNIT"/>
    <property type="match status" value="1"/>
</dbReference>
<dbReference type="SUPFAM" id="SSF116734">
    <property type="entry name" value="DNA methylase specificity domain"/>
    <property type="match status" value="2"/>
</dbReference>
<dbReference type="REBASE" id="392245">
    <property type="entry name" value="S.EbaPD1ORF606P"/>
</dbReference>
<accession>A0A6M8U7I2</accession>
<dbReference type="Gene3D" id="1.10.287.1120">
    <property type="entry name" value="Bipartite methylase S protein"/>
    <property type="match status" value="2"/>
</dbReference>
<keyword evidence="5" id="KW-0378">Hydrolase</keyword>
<protein>
    <submittedName>
        <fullName evidence="5">Restriction endonuclease subunit S</fullName>
    </submittedName>
</protein>
<dbReference type="EMBL" id="CP054212">
    <property type="protein sequence ID" value="QKJ85579.1"/>
    <property type="molecule type" value="Genomic_DNA"/>
</dbReference>
<dbReference type="InterPro" id="IPR052021">
    <property type="entry name" value="Type-I_RS_S_subunit"/>
</dbReference>
<keyword evidence="2" id="KW-0680">Restriction system</keyword>
<keyword evidence="5" id="KW-0540">Nuclease</keyword>
<evidence type="ECO:0000259" key="4">
    <source>
        <dbReference type="Pfam" id="PF01420"/>
    </source>
</evidence>
<evidence type="ECO:0000256" key="3">
    <source>
        <dbReference type="ARBA" id="ARBA00023125"/>
    </source>
</evidence>
<keyword evidence="6" id="KW-1185">Reference proteome</keyword>
<proteinExistence type="inferred from homology"/>
<dbReference type="KEGG" id="pmak:PMPD1_0605"/>
<evidence type="ECO:0000256" key="2">
    <source>
        <dbReference type="ARBA" id="ARBA00022747"/>
    </source>
</evidence>
<keyword evidence="3" id="KW-0238">DNA-binding</keyword>
<dbReference type="GO" id="GO:0003677">
    <property type="term" value="F:DNA binding"/>
    <property type="evidence" value="ECO:0007669"/>
    <property type="project" value="UniProtKB-KW"/>
</dbReference>
<gene>
    <name evidence="5" type="ORF">PMPD1_0605</name>
</gene>
<evidence type="ECO:0000256" key="1">
    <source>
        <dbReference type="ARBA" id="ARBA00010923"/>
    </source>
</evidence>
<feature type="domain" description="Type I restriction modification DNA specificity" evidence="4">
    <location>
        <begin position="227"/>
        <end position="378"/>
    </location>
</feature>
<dbReference type="GO" id="GO:0009307">
    <property type="term" value="P:DNA restriction-modification system"/>
    <property type="evidence" value="ECO:0007669"/>
    <property type="project" value="UniProtKB-KW"/>
</dbReference>
<dbReference type="Pfam" id="PF01420">
    <property type="entry name" value="Methylase_S"/>
    <property type="match status" value="2"/>
</dbReference>
<feature type="domain" description="Type I restriction modification DNA specificity" evidence="4">
    <location>
        <begin position="27"/>
        <end position="189"/>
    </location>
</feature>
<dbReference type="Gene3D" id="3.90.220.20">
    <property type="entry name" value="DNA methylase specificity domains"/>
    <property type="match status" value="2"/>
</dbReference>
<dbReference type="Proteomes" id="UP000505325">
    <property type="component" value="Chromosome"/>
</dbReference>
<dbReference type="AlphaFoldDB" id="A0A6M8U7I2"/>
<dbReference type="PANTHER" id="PTHR30408">
    <property type="entry name" value="TYPE-1 RESTRICTION ENZYME ECOKI SPECIFICITY PROTEIN"/>
    <property type="match status" value="1"/>
</dbReference>
<comment type="similarity">
    <text evidence="1">Belongs to the type-I restriction system S methylase family.</text>
</comment>
<sequence>MMSKVVKMQDRKTIPTGYKQTEVGIIPEDWGVDSIGHLLSITTGKKNTQDKVDDGTYPFFVRSQTIEKINSYSFDGEGVLTAGDGVGTGKIFHYLKGKFDFHQRVYLMYNFKETLDGYFFYIIFSNYFYDRIMSMTAKSSVDSVRREMIADMKITLPPKNEQTAIALVISDTDALINALERLLEKKQAIKTATMQQLLTGRIRLTQFAKHPDGTIKGYKFSDLGHIPEDWEEREIGQFAPLQRGFDLPASKRSEGLYPVVYSNGIVNTHNHFQVKGPGVVTGRSGTLGKVHHIECDFWPHNTSLWVTKFIKSDSKFVYYIFKYIGFERFASGSGVPTLNRNDAHSFKVAIPSSLKEQTAIATVLSDMDAELVTLEKKLAKVRDIKQGMMQQLLTGRIRLSLDHQP</sequence>
<dbReference type="InterPro" id="IPR000055">
    <property type="entry name" value="Restrct_endonuc_typeI_TRD"/>
</dbReference>
<organism evidence="5 6">
    <name type="scientific">Paramixta manurensis</name>
    <dbReference type="NCBI Taxonomy" id="2740817"/>
    <lineage>
        <taxon>Bacteria</taxon>
        <taxon>Pseudomonadati</taxon>
        <taxon>Pseudomonadota</taxon>
        <taxon>Gammaproteobacteria</taxon>
        <taxon>Enterobacterales</taxon>
        <taxon>Erwiniaceae</taxon>
        <taxon>Paramixta</taxon>
    </lineage>
</organism>
<dbReference type="RefSeq" id="WP_173632656.1">
    <property type="nucleotide sequence ID" value="NZ_CP054212.1"/>
</dbReference>
<dbReference type="InterPro" id="IPR044946">
    <property type="entry name" value="Restrct_endonuc_typeI_TRD_sf"/>
</dbReference>
<keyword evidence="5" id="KW-0255">Endonuclease</keyword>
<dbReference type="CDD" id="cd17267">
    <property type="entry name" value="RMtype1_S_EcoAO83I-TRD1-CR1_like"/>
    <property type="match status" value="1"/>
</dbReference>
<evidence type="ECO:0000313" key="6">
    <source>
        <dbReference type="Proteomes" id="UP000505325"/>
    </source>
</evidence>
<name>A0A6M8U7I2_9GAMM</name>
<dbReference type="GO" id="GO:0004519">
    <property type="term" value="F:endonuclease activity"/>
    <property type="evidence" value="ECO:0007669"/>
    <property type="project" value="UniProtKB-KW"/>
</dbReference>